<name>A0A2J6SD04_HYAVF</name>
<protein>
    <submittedName>
        <fullName evidence="1">Uncharacterized protein</fullName>
    </submittedName>
</protein>
<dbReference type="AlphaFoldDB" id="A0A2J6SD04"/>
<evidence type="ECO:0000313" key="1">
    <source>
        <dbReference type="EMBL" id="PMD48645.1"/>
    </source>
</evidence>
<proteinExistence type="predicted"/>
<evidence type="ECO:0000313" key="2">
    <source>
        <dbReference type="Proteomes" id="UP000235786"/>
    </source>
</evidence>
<gene>
    <name evidence="1" type="ORF">L207DRAFT_12398</name>
</gene>
<organism evidence="1 2">
    <name type="scientific">Hyaloscypha variabilis (strain UAMH 11265 / GT02V1 / F)</name>
    <name type="common">Meliniomyces variabilis</name>
    <dbReference type="NCBI Taxonomy" id="1149755"/>
    <lineage>
        <taxon>Eukaryota</taxon>
        <taxon>Fungi</taxon>
        <taxon>Dikarya</taxon>
        <taxon>Ascomycota</taxon>
        <taxon>Pezizomycotina</taxon>
        <taxon>Leotiomycetes</taxon>
        <taxon>Helotiales</taxon>
        <taxon>Hyaloscyphaceae</taxon>
        <taxon>Hyaloscypha</taxon>
        <taxon>Hyaloscypha variabilis</taxon>
    </lineage>
</organism>
<sequence>MSSPSCCVPLGGSTMGSAAAFIKQLELRVKCLFCQLDNPGQGLSCHRCERRSRTAQEFLAAPRGRQWSPDGLPMEKIARSEGLRCRSIFAI</sequence>
<reference evidence="1 2" key="1">
    <citation type="submission" date="2016-04" db="EMBL/GenBank/DDBJ databases">
        <title>A degradative enzymes factory behind the ericoid mycorrhizal symbiosis.</title>
        <authorList>
            <consortium name="DOE Joint Genome Institute"/>
            <person name="Martino E."/>
            <person name="Morin E."/>
            <person name="Grelet G."/>
            <person name="Kuo A."/>
            <person name="Kohler A."/>
            <person name="Daghino S."/>
            <person name="Barry K."/>
            <person name="Choi C."/>
            <person name="Cichocki N."/>
            <person name="Clum A."/>
            <person name="Copeland A."/>
            <person name="Hainaut M."/>
            <person name="Haridas S."/>
            <person name="Labutti K."/>
            <person name="Lindquist E."/>
            <person name="Lipzen A."/>
            <person name="Khouja H.-R."/>
            <person name="Murat C."/>
            <person name="Ohm R."/>
            <person name="Olson A."/>
            <person name="Spatafora J."/>
            <person name="Veneault-Fourrey C."/>
            <person name="Henrissat B."/>
            <person name="Grigoriev I."/>
            <person name="Martin F."/>
            <person name="Perotto S."/>
        </authorList>
    </citation>
    <scope>NUCLEOTIDE SEQUENCE [LARGE SCALE GENOMIC DNA]</scope>
    <source>
        <strain evidence="1 2">F</strain>
    </source>
</reference>
<accession>A0A2J6SD04</accession>
<dbReference type="Proteomes" id="UP000235786">
    <property type="component" value="Unassembled WGS sequence"/>
</dbReference>
<keyword evidence="2" id="KW-1185">Reference proteome</keyword>
<dbReference type="EMBL" id="KZ613937">
    <property type="protein sequence ID" value="PMD48645.1"/>
    <property type="molecule type" value="Genomic_DNA"/>
</dbReference>